<evidence type="ECO:0000256" key="10">
    <source>
        <dbReference type="SAM" id="Coils"/>
    </source>
</evidence>
<evidence type="ECO:0000256" key="9">
    <source>
        <dbReference type="RuleBase" id="RU365093"/>
    </source>
</evidence>
<reference evidence="13 14" key="1">
    <citation type="submission" date="2016-10" db="EMBL/GenBank/DDBJ databases">
        <authorList>
            <person name="de Groot N.N."/>
        </authorList>
    </citation>
    <scope>NUCLEOTIDE SEQUENCE [LARGE SCALE GENOMIC DNA]</scope>
    <source>
        <strain evidence="13 14">CGMCC 1.10836</strain>
    </source>
</reference>
<keyword evidence="10" id="KW-0175">Coiled coil</keyword>
<keyword evidence="7 9" id="KW-1133">Transmembrane helix</keyword>
<evidence type="ECO:0000259" key="12">
    <source>
        <dbReference type="Pfam" id="PF26002"/>
    </source>
</evidence>
<evidence type="ECO:0000259" key="11">
    <source>
        <dbReference type="Pfam" id="PF25994"/>
    </source>
</evidence>
<keyword evidence="14" id="KW-1185">Reference proteome</keyword>
<comment type="subcellular location">
    <subcellularLocation>
        <location evidence="1 9">Cell inner membrane</location>
        <topology evidence="1 9">Single-pass membrane protein</topology>
    </subcellularLocation>
</comment>
<dbReference type="InterPro" id="IPR050739">
    <property type="entry name" value="MFP"/>
</dbReference>
<dbReference type="InterPro" id="IPR058781">
    <property type="entry name" value="HH_AprE-like"/>
</dbReference>
<evidence type="ECO:0000256" key="3">
    <source>
        <dbReference type="ARBA" id="ARBA00022448"/>
    </source>
</evidence>
<dbReference type="EMBL" id="FOCO01000004">
    <property type="protein sequence ID" value="SEM91444.1"/>
    <property type="molecule type" value="Genomic_DNA"/>
</dbReference>
<gene>
    <name evidence="13" type="ORF">SAMN05216227_1004104</name>
</gene>
<dbReference type="InterPro" id="IPR010129">
    <property type="entry name" value="T1SS_HlyD"/>
</dbReference>
<dbReference type="Proteomes" id="UP000183002">
    <property type="component" value="Unassembled WGS sequence"/>
</dbReference>
<dbReference type="GO" id="GO:0005886">
    <property type="term" value="C:plasma membrane"/>
    <property type="evidence" value="ECO:0007669"/>
    <property type="project" value="UniProtKB-SubCell"/>
</dbReference>
<organism evidence="13 14">
    <name type="scientific">Pseudorhodobacter antarcticus</name>
    <dbReference type="NCBI Taxonomy" id="1077947"/>
    <lineage>
        <taxon>Bacteria</taxon>
        <taxon>Pseudomonadati</taxon>
        <taxon>Pseudomonadota</taxon>
        <taxon>Alphaproteobacteria</taxon>
        <taxon>Rhodobacterales</taxon>
        <taxon>Paracoccaceae</taxon>
        <taxon>Pseudorhodobacter</taxon>
    </lineage>
</organism>
<evidence type="ECO:0000256" key="5">
    <source>
        <dbReference type="ARBA" id="ARBA00022519"/>
    </source>
</evidence>
<keyword evidence="6 9" id="KW-0812">Transmembrane</keyword>
<keyword evidence="3 9" id="KW-0813">Transport</keyword>
<dbReference type="RefSeq" id="WP_050517990.1">
    <property type="nucleotide sequence ID" value="NZ_FOCO01000004.1"/>
</dbReference>
<dbReference type="OrthoDB" id="9810980at2"/>
<protein>
    <recommendedName>
        <fullName evidence="9">Membrane fusion protein (MFP) family protein</fullName>
    </recommendedName>
</protein>
<dbReference type="InterPro" id="IPR058982">
    <property type="entry name" value="Beta-barrel_AprE"/>
</dbReference>
<proteinExistence type="inferred from homology"/>
<feature type="transmembrane region" description="Helical" evidence="9">
    <location>
        <begin position="18"/>
        <end position="38"/>
    </location>
</feature>
<feature type="coiled-coil region" evidence="10">
    <location>
        <begin position="210"/>
        <end position="237"/>
    </location>
</feature>
<dbReference type="SUPFAM" id="SSF111369">
    <property type="entry name" value="HlyD-like secretion proteins"/>
    <property type="match status" value="1"/>
</dbReference>
<evidence type="ECO:0000256" key="2">
    <source>
        <dbReference type="ARBA" id="ARBA00009477"/>
    </source>
</evidence>
<comment type="similarity">
    <text evidence="2 9">Belongs to the membrane fusion protein (MFP) (TC 8.A.1) family.</text>
</comment>
<dbReference type="PANTHER" id="PTHR30386">
    <property type="entry name" value="MEMBRANE FUSION SUBUNIT OF EMRAB-TOLC MULTIDRUG EFFLUX PUMP"/>
    <property type="match status" value="1"/>
</dbReference>
<keyword evidence="8 9" id="KW-0472">Membrane</keyword>
<feature type="domain" description="AprE-like long alpha-helical hairpin" evidence="11">
    <location>
        <begin position="91"/>
        <end position="173"/>
    </location>
</feature>
<evidence type="ECO:0000256" key="6">
    <source>
        <dbReference type="ARBA" id="ARBA00022692"/>
    </source>
</evidence>
<accession>A0A1H8CAG8</accession>
<feature type="domain" description="AprE-like beta-barrel" evidence="12">
    <location>
        <begin position="276"/>
        <end position="369"/>
    </location>
</feature>
<dbReference type="NCBIfam" id="TIGR01843">
    <property type="entry name" value="type_I_hlyD"/>
    <property type="match status" value="1"/>
</dbReference>
<keyword evidence="4 9" id="KW-1003">Cell membrane</keyword>
<keyword evidence="5 9" id="KW-0997">Cell inner membrane</keyword>
<evidence type="ECO:0000256" key="8">
    <source>
        <dbReference type="ARBA" id="ARBA00023136"/>
    </source>
</evidence>
<dbReference type="PANTHER" id="PTHR30386:SF26">
    <property type="entry name" value="TRANSPORT PROTEIN COMB"/>
    <property type="match status" value="1"/>
</dbReference>
<dbReference type="STRING" id="1077947.SAMN05216227_1004104"/>
<dbReference type="Pfam" id="PF25994">
    <property type="entry name" value="HH_AprE"/>
    <property type="match status" value="1"/>
</dbReference>
<evidence type="ECO:0000313" key="13">
    <source>
        <dbReference type="EMBL" id="SEM91444.1"/>
    </source>
</evidence>
<dbReference type="AlphaFoldDB" id="A0A1H8CAG8"/>
<evidence type="ECO:0000256" key="1">
    <source>
        <dbReference type="ARBA" id="ARBA00004377"/>
    </source>
</evidence>
<dbReference type="Pfam" id="PF26002">
    <property type="entry name" value="Beta-barrel_AprE"/>
    <property type="match status" value="1"/>
</dbReference>
<evidence type="ECO:0000256" key="4">
    <source>
        <dbReference type="ARBA" id="ARBA00022475"/>
    </source>
</evidence>
<dbReference type="GO" id="GO:0015031">
    <property type="term" value="P:protein transport"/>
    <property type="evidence" value="ECO:0007669"/>
    <property type="project" value="InterPro"/>
</dbReference>
<dbReference type="Gene3D" id="2.40.50.100">
    <property type="match status" value="1"/>
</dbReference>
<name>A0A1H8CAG8_9RHOB</name>
<dbReference type="PRINTS" id="PR01490">
    <property type="entry name" value="RTXTOXIND"/>
</dbReference>
<sequence>MTTFDHGLEEKAERPGRMIWIIFGVVVVFIIWAAFAWVDEIVRAQGLVVSSSRPQIIQNLEGGILAELDVAEGDTVESGQTLARLYGTQYQARVDELRDQIASFEIRRARLEAEMAGMLEFDPPADLAARLPDIVASEGALLAARQSDFIARRDGAKQVMIQAEKELELLENMYNQEIAPLIEVTKARKSFRDTENRYSETTTQMELDRAKEYSDTLKELTSLRQNLRGAADQLDRTILTAPMRGVVNKLSITTIGGVVRPGEEILQIVPLDGEMFIEAKVLPRNIASVRQGQAATIKLSAYDYTIYGSLQGEVVLVSADTFKDERSRNPDGDPHFRVTLRVDLKHLTDRQARMEVRPGMQAEVELQTGGKTILTYLTKPLYKSREALRER</sequence>
<evidence type="ECO:0000313" key="14">
    <source>
        <dbReference type="Proteomes" id="UP000183002"/>
    </source>
</evidence>
<dbReference type="Gene3D" id="2.40.30.170">
    <property type="match status" value="1"/>
</dbReference>
<evidence type="ECO:0000256" key="7">
    <source>
        <dbReference type="ARBA" id="ARBA00022989"/>
    </source>
</evidence>